<evidence type="ECO:0000256" key="5">
    <source>
        <dbReference type="ARBA" id="ARBA00014581"/>
    </source>
</evidence>
<evidence type="ECO:0000256" key="11">
    <source>
        <dbReference type="ARBA" id="ARBA00022989"/>
    </source>
</evidence>
<dbReference type="GO" id="GO:0008750">
    <property type="term" value="F:proton-translocating NAD(P)+ transhydrogenase activity"/>
    <property type="evidence" value="ECO:0007669"/>
    <property type="project" value="UniProtKB-EC"/>
</dbReference>
<dbReference type="AlphaFoldDB" id="A0A7X6FNA0"/>
<comment type="subcellular location">
    <subcellularLocation>
        <location evidence="2">Cell inner membrane</location>
        <topology evidence="2">Multi-pass membrane protein</topology>
    </subcellularLocation>
</comment>
<feature type="transmembrane region" description="Helical" evidence="17">
    <location>
        <begin position="36"/>
        <end position="52"/>
    </location>
</feature>
<feature type="transmembrane region" description="Helical" evidence="17">
    <location>
        <begin position="190"/>
        <end position="210"/>
    </location>
</feature>
<dbReference type="EMBL" id="WBWA01000002">
    <property type="protein sequence ID" value="KAB2666907.1"/>
    <property type="molecule type" value="Genomic_DNA"/>
</dbReference>
<keyword evidence="6 16" id="KW-1003">Cell membrane</keyword>
<evidence type="ECO:0000256" key="13">
    <source>
        <dbReference type="ARBA" id="ARBA00023136"/>
    </source>
</evidence>
<dbReference type="EC" id="7.1.1.1" evidence="4 16"/>
<dbReference type="Gene3D" id="3.40.50.1220">
    <property type="entry name" value="TPP-binding domain"/>
    <property type="match status" value="1"/>
</dbReference>
<dbReference type="Proteomes" id="UP000558475">
    <property type="component" value="Unassembled WGS sequence"/>
</dbReference>
<accession>A0A7X6FNA0</accession>
<dbReference type="EMBL" id="JAAXZB010000001">
    <property type="protein sequence ID" value="NKW08960.1"/>
    <property type="molecule type" value="Genomic_DNA"/>
</dbReference>
<dbReference type="InterPro" id="IPR012136">
    <property type="entry name" value="NADH_DH_b"/>
</dbReference>
<sequence length="466" mass="48536">MSVNLAAFLYLVSGVLFILALRGLSHPTTSRQGNMYGMIGMAISIVTTLLLARPSFGGLALIVIGIAIGGGIGAVIARRIAMTAMPQLVAAFHSLIGLAAVLVAAAAIYSPHSFGIGEVSQIHGQALIEMSLGVAIGAITFTGSIIAFLKLDGRMSGKPIMLPGRHVINAALAAAIVLLVVVLVNTESHFVFWLIVLLSLVFGVLIIVPIGGADMPVVVSMLNSYSGWAAAGIGFTLGNLALIITGALVGSSGAILSYIMCKGMNRSFISVILGGFGGDTSGGPAGEVEQRPVKQGSADDAAFIMKNASKVIIVPGYGMAVAQAQHALREMADKLKAEGVEVKYAIHPVAGRMPGHMNVLLAEANVPYDEVFELEDINSEFAQADVAFVIGANDVTNPAAKTDPKSPIFGMPILDVDKAGTVLFIKRGMGSGYAGVENELFFRDNTMMLFADAKKMVESIVKALDH</sequence>
<name>A0A7X6FNA0_9HYPH</name>
<dbReference type="SUPFAM" id="SSF52467">
    <property type="entry name" value="DHS-like NAD/FAD-binding domain"/>
    <property type="match status" value="1"/>
</dbReference>
<evidence type="ECO:0000256" key="7">
    <source>
        <dbReference type="ARBA" id="ARBA00022519"/>
    </source>
</evidence>
<dbReference type="FunFam" id="3.40.50.1220:FF:000002">
    <property type="entry name" value="NAD(P) transhydrogenase subunit beta"/>
    <property type="match status" value="1"/>
</dbReference>
<feature type="transmembrane region" description="Helical" evidence="17">
    <location>
        <begin position="89"/>
        <end position="110"/>
    </location>
</feature>
<evidence type="ECO:0000256" key="9">
    <source>
        <dbReference type="ARBA" id="ARBA00022857"/>
    </source>
</evidence>
<dbReference type="GO" id="GO:0005886">
    <property type="term" value="C:plasma membrane"/>
    <property type="evidence" value="ECO:0007669"/>
    <property type="project" value="UniProtKB-SubCell"/>
</dbReference>
<proteinExistence type="inferred from homology"/>
<dbReference type="GO" id="GO:0050661">
    <property type="term" value="F:NADP binding"/>
    <property type="evidence" value="ECO:0007669"/>
    <property type="project" value="InterPro"/>
</dbReference>
<comment type="similarity">
    <text evidence="3 16">Belongs to the PNT beta subunit family.</text>
</comment>
<feature type="domain" description="NADP transhydrogenase beta-like" evidence="18">
    <location>
        <begin position="8"/>
        <end position="462"/>
    </location>
</feature>
<keyword evidence="10 16" id="KW-1278">Translocase</keyword>
<dbReference type="PIRSF" id="PIRSF000204">
    <property type="entry name" value="PNTB"/>
    <property type="match status" value="1"/>
</dbReference>
<comment type="function">
    <text evidence="1 16">The transhydrogenation between NADH and NADP is coupled to respiration and ATP hydrolysis and functions as a proton pump across the membrane.</text>
</comment>
<feature type="transmembrane region" description="Helical" evidence="17">
    <location>
        <begin position="130"/>
        <end position="151"/>
    </location>
</feature>
<evidence type="ECO:0000259" key="18">
    <source>
        <dbReference type="Pfam" id="PF02233"/>
    </source>
</evidence>
<dbReference type="PANTHER" id="PTHR44758">
    <property type="entry name" value="NAD(P) TRANSHYDROGENASE SUBUNIT BETA"/>
    <property type="match status" value="1"/>
</dbReference>
<dbReference type="PANTHER" id="PTHR44758:SF1">
    <property type="entry name" value="NAD(P) TRANSHYDROGENASE SUBUNIT BETA"/>
    <property type="match status" value="1"/>
</dbReference>
<protein>
    <recommendedName>
        <fullName evidence="5 16">NAD(P) transhydrogenase subunit beta</fullName>
        <ecNumber evidence="4 16">7.1.1.1</ecNumber>
    </recommendedName>
    <alternativeName>
        <fullName evidence="16">Nicotinamide nucleotide transhydrogenase subunit beta</fullName>
    </alternativeName>
</protein>
<organism evidence="20 22">
    <name type="scientific">Brucella tritici</name>
    <dbReference type="NCBI Taxonomy" id="94626"/>
    <lineage>
        <taxon>Bacteria</taxon>
        <taxon>Pseudomonadati</taxon>
        <taxon>Pseudomonadota</taxon>
        <taxon>Alphaproteobacteria</taxon>
        <taxon>Hyphomicrobiales</taxon>
        <taxon>Brucellaceae</taxon>
        <taxon>Brucella/Ochrobactrum group</taxon>
        <taxon>Brucella</taxon>
    </lineage>
</organism>
<comment type="caution">
    <text evidence="20">The sequence shown here is derived from an EMBL/GenBank/DDBJ whole genome shotgun (WGS) entry which is preliminary data.</text>
</comment>
<dbReference type="InterPro" id="IPR029035">
    <property type="entry name" value="DHS-like_NAD/FAD-binding_dom"/>
</dbReference>
<evidence type="ECO:0000256" key="16">
    <source>
        <dbReference type="PIRNR" id="PIRNR000204"/>
    </source>
</evidence>
<evidence type="ECO:0000313" key="22">
    <source>
        <dbReference type="Proteomes" id="UP000558475"/>
    </source>
</evidence>
<evidence type="ECO:0000256" key="10">
    <source>
        <dbReference type="ARBA" id="ARBA00022967"/>
    </source>
</evidence>
<dbReference type="InterPro" id="IPR034300">
    <property type="entry name" value="PNTB-like"/>
</dbReference>
<keyword evidence="7 16" id="KW-0997">Cell inner membrane</keyword>
<evidence type="ECO:0000256" key="12">
    <source>
        <dbReference type="ARBA" id="ARBA00023027"/>
    </source>
</evidence>
<evidence type="ECO:0000256" key="6">
    <source>
        <dbReference type="ARBA" id="ARBA00022475"/>
    </source>
</evidence>
<keyword evidence="8 17" id="KW-0812">Transmembrane</keyword>
<evidence type="ECO:0000256" key="4">
    <source>
        <dbReference type="ARBA" id="ARBA00012943"/>
    </source>
</evidence>
<keyword evidence="11 17" id="KW-1133">Transmembrane helix</keyword>
<comment type="catalytic activity">
    <reaction evidence="14 16">
        <text>NAD(+) + NADPH + H(+)(in) = NADH + NADP(+) + H(+)(out)</text>
        <dbReference type="Rhea" id="RHEA:47992"/>
        <dbReference type="ChEBI" id="CHEBI:15378"/>
        <dbReference type="ChEBI" id="CHEBI:57540"/>
        <dbReference type="ChEBI" id="CHEBI:57783"/>
        <dbReference type="ChEBI" id="CHEBI:57945"/>
        <dbReference type="ChEBI" id="CHEBI:58349"/>
        <dbReference type="EC" id="7.1.1.1"/>
    </reaction>
</comment>
<comment type="subunit">
    <text evidence="15">Complex of an alpha and a beta chain; in Rhodospirillum, the alpha chain seems to be made of two subunits.</text>
</comment>
<evidence type="ECO:0000313" key="20">
    <source>
        <dbReference type="EMBL" id="NKW08960.1"/>
    </source>
</evidence>
<keyword evidence="9 16" id="KW-0521">NADP</keyword>
<dbReference type="Proteomes" id="UP000430843">
    <property type="component" value="Unassembled WGS sequence"/>
</dbReference>
<evidence type="ECO:0000256" key="3">
    <source>
        <dbReference type="ARBA" id="ARBA00007919"/>
    </source>
</evidence>
<evidence type="ECO:0000256" key="15">
    <source>
        <dbReference type="ARBA" id="ARBA00066047"/>
    </source>
</evidence>
<keyword evidence="21" id="KW-1185">Reference proteome</keyword>
<evidence type="ECO:0000256" key="17">
    <source>
        <dbReference type="SAM" id="Phobius"/>
    </source>
</evidence>
<evidence type="ECO:0000313" key="19">
    <source>
        <dbReference type="EMBL" id="KAB2666907.1"/>
    </source>
</evidence>
<gene>
    <name evidence="19" type="ORF">F9K91_02905</name>
    <name evidence="20" type="ORF">HGG76_00545</name>
</gene>
<dbReference type="RefSeq" id="WP_151677152.1">
    <property type="nucleotide sequence ID" value="NZ_WBWA01000002.1"/>
</dbReference>
<evidence type="ECO:0000256" key="8">
    <source>
        <dbReference type="ARBA" id="ARBA00022692"/>
    </source>
</evidence>
<evidence type="ECO:0000313" key="21">
    <source>
        <dbReference type="Proteomes" id="UP000430843"/>
    </source>
</evidence>
<evidence type="ECO:0000256" key="2">
    <source>
        <dbReference type="ARBA" id="ARBA00004429"/>
    </source>
</evidence>
<feature type="transmembrane region" description="Helical" evidence="17">
    <location>
        <begin position="163"/>
        <end position="184"/>
    </location>
</feature>
<evidence type="ECO:0000256" key="14">
    <source>
        <dbReference type="ARBA" id="ARBA00048202"/>
    </source>
</evidence>
<reference evidence="20 22" key="2">
    <citation type="submission" date="2020-04" db="EMBL/GenBank/DDBJ databases">
        <title>Whole genome sequencing of clinical and environmental type strains of Ochrobactrum.</title>
        <authorList>
            <person name="Dharne M."/>
        </authorList>
    </citation>
    <scope>NUCLEOTIDE SEQUENCE [LARGE SCALE GENOMIC DNA]</scope>
    <source>
        <strain evidence="20 22">DSM 13340</strain>
    </source>
</reference>
<dbReference type="Pfam" id="PF02233">
    <property type="entry name" value="PNTB"/>
    <property type="match status" value="1"/>
</dbReference>
<reference evidence="19 21" key="1">
    <citation type="submission" date="2019-09" db="EMBL/GenBank/DDBJ databases">
        <title>Taxonomic organization of the family Brucellaceae based on a phylogenomic approach.</title>
        <authorList>
            <person name="Leclercq S."/>
            <person name="Cloeckaert A."/>
            <person name="Zygmunt M.S."/>
        </authorList>
    </citation>
    <scope>NUCLEOTIDE SEQUENCE [LARGE SCALE GENOMIC DNA]</scope>
    <source>
        <strain evidence="19 21">LMG 18957</strain>
    </source>
</reference>
<evidence type="ECO:0000256" key="1">
    <source>
        <dbReference type="ARBA" id="ARBA00003943"/>
    </source>
</evidence>
<feature type="transmembrane region" description="Helical" evidence="17">
    <location>
        <begin position="58"/>
        <end position="77"/>
    </location>
</feature>
<keyword evidence="13 16" id="KW-0472">Membrane</keyword>
<keyword evidence="12 16" id="KW-0520">NAD</keyword>
<feature type="transmembrane region" description="Helical" evidence="17">
    <location>
        <begin position="6"/>
        <end position="24"/>
    </location>
</feature>